<dbReference type="InterPro" id="IPR045770">
    <property type="entry name" value="DUF6223"/>
</dbReference>
<evidence type="ECO:0000256" key="1">
    <source>
        <dbReference type="SAM" id="Phobius"/>
    </source>
</evidence>
<keyword evidence="1" id="KW-1133">Transmembrane helix</keyword>
<evidence type="ECO:0008006" key="4">
    <source>
        <dbReference type="Google" id="ProtNLM"/>
    </source>
</evidence>
<evidence type="ECO:0000313" key="2">
    <source>
        <dbReference type="EMBL" id="NJP92347.1"/>
    </source>
</evidence>
<feature type="transmembrane region" description="Helical" evidence="1">
    <location>
        <begin position="6"/>
        <end position="27"/>
    </location>
</feature>
<organism evidence="2 3">
    <name type="scientific">Nonomuraea composti</name>
    <dbReference type="NCBI Taxonomy" id="2720023"/>
    <lineage>
        <taxon>Bacteria</taxon>
        <taxon>Bacillati</taxon>
        <taxon>Actinomycetota</taxon>
        <taxon>Actinomycetes</taxon>
        <taxon>Streptosporangiales</taxon>
        <taxon>Streptosporangiaceae</taxon>
        <taxon>Nonomuraea</taxon>
    </lineage>
</organism>
<dbReference type="Pfam" id="PF19733">
    <property type="entry name" value="DUF6223"/>
    <property type="match status" value="1"/>
</dbReference>
<dbReference type="Proteomes" id="UP000696294">
    <property type="component" value="Unassembled WGS sequence"/>
</dbReference>
<accession>A0ABX1B746</accession>
<dbReference type="EMBL" id="JAATEP010000016">
    <property type="protein sequence ID" value="NJP92347.1"/>
    <property type="molecule type" value="Genomic_DNA"/>
</dbReference>
<evidence type="ECO:0000313" key="3">
    <source>
        <dbReference type="Proteomes" id="UP000696294"/>
    </source>
</evidence>
<keyword evidence="1" id="KW-0812">Transmembrane</keyword>
<reference evidence="2 3" key="1">
    <citation type="submission" date="2020-03" db="EMBL/GenBank/DDBJ databases">
        <title>WGS of actinomycetes isolated from Thailand.</title>
        <authorList>
            <person name="Thawai C."/>
        </authorList>
    </citation>
    <scope>NUCLEOTIDE SEQUENCE [LARGE SCALE GENOMIC DNA]</scope>
    <source>
        <strain evidence="2 3">FMUSA5-5</strain>
    </source>
</reference>
<keyword evidence="1" id="KW-0472">Membrane</keyword>
<proteinExistence type="predicted"/>
<gene>
    <name evidence="2" type="ORF">HCN51_23235</name>
</gene>
<name>A0ABX1B746_9ACTN</name>
<feature type="transmembrane region" description="Helical" evidence="1">
    <location>
        <begin position="68"/>
        <end position="93"/>
    </location>
</feature>
<protein>
    <recommendedName>
        <fullName evidence="4">GlsB/YeaQ/YmgE family stress response membrane protein</fullName>
    </recommendedName>
</protein>
<comment type="caution">
    <text evidence="2">The sequence shown here is derived from an EMBL/GenBank/DDBJ whole genome shotgun (WGS) entry which is preliminary data.</text>
</comment>
<keyword evidence="3" id="KW-1185">Reference proteome</keyword>
<feature type="transmembrane region" description="Helical" evidence="1">
    <location>
        <begin position="39"/>
        <end position="62"/>
    </location>
</feature>
<sequence length="107" mass="10267">MTSGRLWSLVAALLGVVGVVAGGLALTRARRTGGGSARTWSVAALATGVAGAVIGAVVVAAAKGGPGTGYGIVGGYLAVLVGLAATAVGGLALTRLRHRTTTPTSRT</sequence>